<feature type="domain" description="Glycosyl transferase family 1" evidence="8">
    <location>
        <begin position="469"/>
        <end position="641"/>
    </location>
</feature>
<comment type="similarity">
    <text evidence="1">Belongs to the glycosyltransferase group 1 family. Glycosyltransferase 4 subfamily.</text>
</comment>
<dbReference type="Proteomes" id="UP000199069">
    <property type="component" value="Unassembled WGS sequence"/>
</dbReference>
<evidence type="ECO:0000256" key="7">
    <source>
        <dbReference type="SAM" id="MobiDB-lite"/>
    </source>
</evidence>
<dbReference type="Gene3D" id="3.40.50.2000">
    <property type="entry name" value="Glycogen Phosphorylase B"/>
    <property type="match status" value="2"/>
</dbReference>
<dbReference type="SUPFAM" id="SSF53756">
    <property type="entry name" value="UDP-Glycosyltransferase/glycogen phosphorylase"/>
    <property type="match status" value="1"/>
</dbReference>
<evidence type="ECO:0000313" key="10">
    <source>
        <dbReference type="EMBL" id="CTR06055.1"/>
    </source>
</evidence>
<feature type="region of interest" description="Disordered" evidence="7">
    <location>
        <begin position="638"/>
        <end position="663"/>
    </location>
</feature>
<evidence type="ECO:0000313" key="11">
    <source>
        <dbReference type="EMBL" id="PRQ76146.1"/>
    </source>
</evidence>
<dbReference type="GO" id="GO:0006006">
    <property type="term" value="P:glucose metabolic process"/>
    <property type="evidence" value="ECO:0007669"/>
    <property type="project" value="UniProtKB-KW"/>
</dbReference>
<evidence type="ECO:0000313" key="13">
    <source>
        <dbReference type="Proteomes" id="UP000239560"/>
    </source>
</evidence>
<keyword evidence="12" id="KW-1185">Reference proteome</keyword>
<dbReference type="AlphaFoldDB" id="A0A0K3CBY4"/>
<keyword evidence="5 11" id="KW-0808">Transferase</keyword>
<evidence type="ECO:0000313" key="12">
    <source>
        <dbReference type="Proteomes" id="UP000199069"/>
    </source>
</evidence>
<evidence type="ECO:0000259" key="8">
    <source>
        <dbReference type="Pfam" id="PF00534"/>
    </source>
</evidence>
<evidence type="ECO:0000256" key="6">
    <source>
        <dbReference type="ARBA" id="ARBA00023277"/>
    </source>
</evidence>
<evidence type="ECO:0000256" key="2">
    <source>
        <dbReference type="ARBA" id="ARBA00011738"/>
    </source>
</evidence>
<evidence type="ECO:0000256" key="5">
    <source>
        <dbReference type="ARBA" id="ARBA00022679"/>
    </source>
</evidence>
<gene>
    <name evidence="10" type="primary">FGENESH: predicted gene_3.367</name>
    <name evidence="11" type="ORF">AAT19DRAFT_13168</name>
    <name evidence="10" type="ORF">BN2166_0019160</name>
</gene>
<comment type="subunit">
    <text evidence="2">Homodimer.</text>
</comment>
<accession>A0A0K3CBY4</accession>
<dbReference type="OMA" id="KKAVIHW"/>
<sequence length="734" mass="81747">MAPHGSGYETPRLSVPMHDLHERAPTPQSITRRRLDISPKKHRKASAPLQIVFVGVAVRDRSDLDDKGPEYAIAVSDGTGIVQAEHNFRPKGESTADALEYILDLAKKYSTQRGHKIQILALARTCTGLKEESTFTPSPLPSSGKPDFLTRVWLELDAIPYLGSHDAAEGQFSLDAQATAAVEEALGNLVAMSSSTVKISVSPLRQVLVDADFRVHLYSLPVLKSITSPALWNTFSGLGQALAAQKTNVAFFSATPRGGGVALMRHSLMRIWNAAGLNVRWYVPAGDASVFNITKRKFHNVLQGVADPDVLLHDDDKALFEAWTTHNFKRFWAGEDSPLRRLDIAVIDDPQLTALIPIIRRDSPRTKIVFRSHIQIRADLIDKGEKQQKATWDYLWSFIKQADLFVSHPVKEFVPKVVMDNLPVVYMPPSTDPLDGLNKPIEKSVLNTYRHTFDSAVQSSDGRKVDWNRGYIIQVARFDPSKGIPHLAEGYRLFREHAEKTGEFEHPPQLIMTGHSSVDDPDGTLVLHQLHEQIQDKKFDGIREDIYAIRAPPSDRLLNAMLRGSDVVCQVSTREGYEIKVTEAIHKGKWVIATNAGGIPLQVRDGVDGEIVEPEDPQGIANALINFYANDKLKSSRSEKTANDIHDVRGGRHSDKDAGPSERDLSIGNATMWHLNWAKLIGLSGHIELTKEQEALCDRLDIPRDGRQCSVESIRNKRVWEDVLVPGFAKEDKK</sequence>
<name>A0A0K3CBY4_RHOTO</name>
<dbReference type="InterPro" id="IPR001296">
    <property type="entry name" value="Glyco_trans_1"/>
</dbReference>
<dbReference type="EMBL" id="CWKI01000003">
    <property type="protein sequence ID" value="CTR06055.1"/>
    <property type="molecule type" value="Genomic_DNA"/>
</dbReference>
<dbReference type="InterPro" id="IPR052078">
    <property type="entry name" value="Trehalose_Metab_GTase"/>
</dbReference>
<keyword evidence="4" id="KW-0328">Glycosyltransferase</keyword>
<dbReference type="GO" id="GO:0016757">
    <property type="term" value="F:glycosyltransferase activity"/>
    <property type="evidence" value="ECO:0007669"/>
    <property type="project" value="UniProtKB-KW"/>
</dbReference>
<feature type="region of interest" description="Disordered" evidence="7">
    <location>
        <begin position="1"/>
        <end position="28"/>
    </location>
</feature>
<evidence type="ECO:0000259" key="9">
    <source>
        <dbReference type="Pfam" id="PF21269"/>
    </source>
</evidence>
<keyword evidence="6" id="KW-0119">Carbohydrate metabolism</keyword>
<dbReference type="Pfam" id="PF00534">
    <property type="entry name" value="Glycos_transf_1"/>
    <property type="match status" value="1"/>
</dbReference>
<reference evidence="11 13" key="2">
    <citation type="journal article" date="2018" name="Elife">
        <title>Functional genomics of lipid metabolism in the oleaginous yeast Rhodosporidium toruloides.</title>
        <authorList>
            <person name="Coradetti S.T."/>
            <person name="Pinel D."/>
            <person name="Geiselman G."/>
            <person name="Ito M."/>
            <person name="Mondo S."/>
            <person name="Reilly M.C."/>
            <person name="Cheng Y.F."/>
            <person name="Bauer S."/>
            <person name="Grigoriev I."/>
            <person name="Gladden J.M."/>
            <person name="Simmons B.A."/>
            <person name="Brem R."/>
            <person name="Arkin A.P."/>
            <person name="Skerker J.M."/>
        </authorList>
    </citation>
    <scope>NUCLEOTIDE SEQUENCE [LARGE SCALE GENOMIC DNA]</scope>
    <source>
        <strain evidence="11 13">NBRC 0880</strain>
    </source>
</reference>
<dbReference type="PANTHER" id="PTHR47779:SF1">
    <property type="entry name" value="SYNTHASE (CCG-9), PUTATIVE (AFU_ORTHOLOGUE AFUA_3G12100)-RELATED"/>
    <property type="match status" value="1"/>
</dbReference>
<organism evidence="10 12">
    <name type="scientific">Rhodotorula toruloides</name>
    <name type="common">Yeast</name>
    <name type="synonym">Rhodosporidium toruloides</name>
    <dbReference type="NCBI Taxonomy" id="5286"/>
    <lineage>
        <taxon>Eukaryota</taxon>
        <taxon>Fungi</taxon>
        <taxon>Dikarya</taxon>
        <taxon>Basidiomycota</taxon>
        <taxon>Pucciniomycotina</taxon>
        <taxon>Microbotryomycetes</taxon>
        <taxon>Sporidiobolales</taxon>
        <taxon>Sporidiobolaceae</taxon>
        <taxon>Rhodotorula</taxon>
    </lineage>
</organism>
<reference evidence="10 12" key="1">
    <citation type="submission" date="2015-07" db="EMBL/GenBank/DDBJ databases">
        <authorList>
            <person name="Cajimat M.N.B."/>
            <person name="Milazzo M.L."/>
            <person name="Fulhorst C.F."/>
        </authorList>
    </citation>
    <scope>NUCLEOTIDE SEQUENCE [LARGE SCALE GENOMIC DNA]</scope>
    <source>
        <strain evidence="10">Single colony</strain>
    </source>
</reference>
<evidence type="ECO:0000256" key="1">
    <source>
        <dbReference type="ARBA" id="ARBA00009481"/>
    </source>
</evidence>
<keyword evidence="3" id="KW-0313">Glucose metabolism</keyword>
<protein>
    <submittedName>
        <fullName evidence="10">BY PROTMAP: gi|647398085|emb|CDR41712.1| RHTO0S06e04676g1_1 [Rhodosporidium toruloides]</fullName>
    </submittedName>
    <submittedName>
        <fullName evidence="11">UDP-Glycosyltransferase/glycogen phosphorylase</fullName>
    </submittedName>
</protein>
<dbReference type="STRING" id="5286.A0A0K3CBY4"/>
<dbReference type="Pfam" id="PF21269">
    <property type="entry name" value="TreT_GT1"/>
    <property type="match status" value="1"/>
</dbReference>
<evidence type="ECO:0000256" key="3">
    <source>
        <dbReference type="ARBA" id="ARBA00022526"/>
    </source>
</evidence>
<dbReference type="EMBL" id="LCTV02000003">
    <property type="protein sequence ID" value="PRQ76146.1"/>
    <property type="molecule type" value="Genomic_DNA"/>
</dbReference>
<dbReference type="PANTHER" id="PTHR47779">
    <property type="entry name" value="SYNTHASE (CCG-9), PUTATIVE (AFU_ORTHOLOGUE AFUA_3G12100)-RELATED"/>
    <property type="match status" value="1"/>
</dbReference>
<evidence type="ECO:0000256" key="4">
    <source>
        <dbReference type="ARBA" id="ARBA00022676"/>
    </source>
</evidence>
<dbReference type="OrthoDB" id="937291at2759"/>
<dbReference type="InterPro" id="IPR049438">
    <property type="entry name" value="TreT_GT1"/>
</dbReference>
<dbReference type="Proteomes" id="UP000239560">
    <property type="component" value="Unassembled WGS sequence"/>
</dbReference>
<proteinExistence type="inferred from homology"/>
<feature type="domain" description="Trehalose synthase N-terminal" evidence="9">
    <location>
        <begin position="252"/>
        <end position="414"/>
    </location>
</feature>